<reference evidence="2" key="1">
    <citation type="submission" date="2023-10" db="EMBL/GenBank/DDBJ databases">
        <title>Genome assembly of Pristionchus species.</title>
        <authorList>
            <person name="Yoshida K."/>
            <person name="Sommer R.J."/>
        </authorList>
    </citation>
    <scope>NUCLEOTIDE SEQUENCE</scope>
    <source>
        <strain evidence="2">RS0144</strain>
    </source>
</reference>
<organism evidence="2 3">
    <name type="scientific">Pristionchus entomophagus</name>
    <dbReference type="NCBI Taxonomy" id="358040"/>
    <lineage>
        <taxon>Eukaryota</taxon>
        <taxon>Metazoa</taxon>
        <taxon>Ecdysozoa</taxon>
        <taxon>Nematoda</taxon>
        <taxon>Chromadorea</taxon>
        <taxon>Rhabditida</taxon>
        <taxon>Rhabditina</taxon>
        <taxon>Diplogasteromorpha</taxon>
        <taxon>Diplogasteroidea</taxon>
        <taxon>Neodiplogasteridae</taxon>
        <taxon>Pristionchus</taxon>
    </lineage>
</organism>
<gene>
    <name evidence="2" type="ORF">PENTCL1PPCAC_1148</name>
</gene>
<name>A0AAV5SE75_9BILA</name>
<feature type="compositionally biased region" description="Low complexity" evidence="1">
    <location>
        <begin position="21"/>
        <end position="44"/>
    </location>
</feature>
<protein>
    <submittedName>
        <fullName evidence="2">Uncharacterized protein</fullName>
    </submittedName>
</protein>
<feature type="non-terminal residue" evidence="2">
    <location>
        <position position="1"/>
    </location>
</feature>
<accession>A0AAV5SE75</accession>
<sequence length="127" mass="14340">SLPPSLPHSFLPSLPLSNIIHSDSSHNQSNSTTTTNDTVNNNVSIESATFTPTHPWRMAQERIQMDEEIQPPHMEDLVKKRDGRVLDWMGDMIKDRLVVSAFKRHNQSALDRIEAILAKDALNNNQS</sequence>
<evidence type="ECO:0000313" key="2">
    <source>
        <dbReference type="EMBL" id="GMS78973.1"/>
    </source>
</evidence>
<evidence type="ECO:0000256" key="1">
    <source>
        <dbReference type="SAM" id="MobiDB-lite"/>
    </source>
</evidence>
<dbReference type="EMBL" id="BTSX01000001">
    <property type="protein sequence ID" value="GMS78973.1"/>
    <property type="molecule type" value="Genomic_DNA"/>
</dbReference>
<evidence type="ECO:0000313" key="3">
    <source>
        <dbReference type="Proteomes" id="UP001432027"/>
    </source>
</evidence>
<dbReference type="Proteomes" id="UP001432027">
    <property type="component" value="Unassembled WGS sequence"/>
</dbReference>
<feature type="region of interest" description="Disordered" evidence="1">
    <location>
        <begin position="21"/>
        <end position="55"/>
    </location>
</feature>
<proteinExistence type="predicted"/>
<keyword evidence="3" id="KW-1185">Reference proteome</keyword>
<comment type="caution">
    <text evidence="2">The sequence shown here is derived from an EMBL/GenBank/DDBJ whole genome shotgun (WGS) entry which is preliminary data.</text>
</comment>
<dbReference type="AlphaFoldDB" id="A0AAV5SE75"/>